<dbReference type="EMBL" id="AZHW01000615">
    <property type="protein sequence ID" value="ETW97817.1"/>
    <property type="molecule type" value="Genomic_DNA"/>
</dbReference>
<proteinExistence type="predicted"/>
<dbReference type="PATRIC" id="fig|1429438.4.peg.4110"/>
<comment type="caution">
    <text evidence="2">The sequence shown here is derived from an EMBL/GenBank/DDBJ whole genome shotgun (WGS) entry which is preliminary data.</text>
</comment>
<name>W4LIN2_ENTF1</name>
<reference evidence="2 3" key="1">
    <citation type="journal article" date="2014" name="Nature">
        <title>An environmental bacterial taxon with a large and distinct metabolic repertoire.</title>
        <authorList>
            <person name="Wilson M.C."/>
            <person name="Mori T."/>
            <person name="Ruckert C."/>
            <person name="Uria A.R."/>
            <person name="Helf M.J."/>
            <person name="Takada K."/>
            <person name="Gernert C."/>
            <person name="Steffens U.A."/>
            <person name="Heycke N."/>
            <person name="Schmitt S."/>
            <person name="Rinke C."/>
            <person name="Helfrich E.J."/>
            <person name="Brachmann A.O."/>
            <person name="Gurgui C."/>
            <person name="Wakimoto T."/>
            <person name="Kracht M."/>
            <person name="Crusemann M."/>
            <person name="Hentschel U."/>
            <person name="Abe I."/>
            <person name="Matsunaga S."/>
            <person name="Kalinowski J."/>
            <person name="Takeyama H."/>
            <person name="Piel J."/>
        </authorList>
    </citation>
    <scope>NUCLEOTIDE SEQUENCE [LARGE SCALE GENOMIC DNA]</scope>
    <source>
        <strain evidence="3">TSY1</strain>
    </source>
</reference>
<dbReference type="AlphaFoldDB" id="W4LIN2"/>
<feature type="domain" description="Alpha/beta hydrolase" evidence="1">
    <location>
        <begin position="240"/>
        <end position="637"/>
    </location>
</feature>
<keyword evidence="3" id="KW-1185">Reference proteome</keyword>
<organism evidence="2 3">
    <name type="scientific">Entotheonella factor</name>
    <dbReference type="NCBI Taxonomy" id="1429438"/>
    <lineage>
        <taxon>Bacteria</taxon>
        <taxon>Pseudomonadati</taxon>
        <taxon>Nitrospinota/Tectimicrobiota group</taxon>
        <taxon>Candidatus Tectimicrobiota</taxon>
        <taxon>Candidatus Entotheonellia</taxon>
        <taxon>Candidatus Entotheonellales</taxon>
        <taxon>Candidatus Entotheonellaceae</taxon>
        <taxon>Candidatus Entotheonella</taxon>
    </lineage>
</organism>
<dbReference type="Pfam" id="PF20091">
    <property type="entry name" value="Abhydrolase_10"/>
    <property type="match status" value="1"/>
</dbReference>
<accession>W4LIN2</accession>
<dbReference type="HOGENOM" id="CLU_025858_0_0_7"/>
<dbReference type="InterPro" id="IPR045394">
    <property type="entry name" value="Abhydrolase_dom"/>
</dbReference>
<gene>
    <name evidence="2" type="ORF">ETSY1_21225</name>
</gene>
<evidence type="ECO:0000313" key="3">
    <source>
        <dbReference type="Proteomes" id="UP000019141"/>
    </source>
</evidence>
<dbReference type="Proteomes" id="UP000019141">
    <property type="component" value="Unassembled WGS sequence"/>
</dbReference>
<evidence type="ECO:0000313" key="2">
    <source>
        <dbReference type="EMBL" id="ETW97817.1"/>
    </source>
</evidence>
<evidence type="ECO:0000259" key="1">
    <source>
        <dbReference type="Pfam" id="PF20091"/>
    </source>
</evidence>
<protein>
    <recommendedName>
        <fullName evidence="1">Alpha/beta hydrolase domain-containing protein</fullName>
    </recommendedName>
</protein>
<sequence length="656" mass="71781">MAVTTLSIKTCRPFADGMTFGEVGAYQQLEGTVHLAVDPNHPRNAGIADLKRATRDTQGFVQCSADFRILQPVVPGRGNQRLLLDIVNRGNPTVLTNFNSADGRLEPGNGFLMRQGYTVLWCGWQDDVPETPGLVRIQVPEAVDADGQPLSGKMAITFQPDTLIREQLLSDRSHRPHPAHDVHDADAILTVQDHEDAPPQTIPRQEWSFARLQDGRPVPDPTHIYLATGFLPGKIYQVIYTTTGAPVIGLGFIAVRDMVSFLRYGAETEGNPCAGRIRYAYSFGRSQSGRFLRHFLYLGLNQDEQDRTVCEGLIPLVAGGGRGEFNRRFGQPSNSNKYSMKNLFPFHDSVQTDPETGRTDGLLRRLASQGPLPKVFFINTSAEYWSGHAALTHIDVEGKADLTSAESVRNYHLAGTQHGPGNLLLTDTGSADDARARHLPNAVDYRPLLRAALVNLDRWVSEGQEPPPSLHPRLDTGTAVAPEHTLSTFHAIPEVSVPLYLRCIARLDFGAGSDTGLMAQLPPKVGKPYTNLVSAVDADGNEVAGIRLPDISVPLAAYTGWNMRHPDIGGVGQTLSLLGSTLPFPATQAARQASGDPRPAIEERYRSKEDYLEQVRQAAESLVQEGYLLTEDVPTVMAQAGQRYDQLQRWAPTANA</sequence>